<gene>
    <name evidence="4" type="primary">106072493</name>
</gene>
<evidence type="ECO:0000256" key="3">
    <source>
        <dbReference type="SAM" id="SignalP"/>
    </source>
</evidence>
<feature type="transmembrane region" description="Helical" evidence="2">
    <location>
        <begin position="187"/>
        <end position="209"/>
    </location>
</feature>
<evidence type="ECO:0000256" key="2">
    <source>
        <dbReference type="SAM" id="Phobius"/>
    </source>
</evidence>
<keyword evidence="2" id="KW-0472">Membrane</keyword>
<name>A0A2C9M757_BIOGL</name>
<evidence type="ECO:0000256" key="1">
    <source>
        <dbReference type="SAM" id="MobiDB-lite"/>
    </source>
</evidence>
<feature type="signal peptide" evidence="3">
    <location>
        <begin position="1"/>
        <end position="23"/>
    </location>
</feature>
<feature type="region of interest" description="Disordered" evidence="1">
    <location>
        <begin position="419"/>
        <end position="471"/>
    </location>
</feature>
<sequence>MLGTAVRVRVGTILLIVVASVASQSNSQNTASNGQSISNGFTLHRANDSVDCLHKRILLTCEIFTNETDDKTSTPELEFPELDTSCEVLDSSSRDTFNVSCESRCNVFLRFTCIDNQTMFANSSQILQCFSSDATNLTVMEVEPNDNKSASSTIYYVLCLDNYSNDSFIKNTTAYIQPDEALSDSTIGIIVGVVLGSATIVSIVVVLAWRRKKQKSIKKRAVAPPKSYLCNDITKPSSNMTKDGKNKDGTSSWITNTKEDRTKERSVYSNVVSNGHDNLSFEQELDNEDGLTYELPDLLKQEKKSSKVITNLNNNISGDGVETIDSSSRSTSKLQNSSENYGLIISGFNEDKLYEDITSDISANASVTPDPRHRATFPLSNSKTTLNIDQHIYLNALLLEQGLSQTQLQSPASMASAVSTSDVDPVASNDDSKTDSVYFELEREDCSEEEANDEEQESHCEDHDYESYSHV</sequence>
<feature type="region of interest" description="Disordered" evidence="1">
    <location>
        <begin position="234"/>
        <end position="261"/>
    </location>
</feature>
<keyword evidence="2" id="KW-0812">Transmembrane</keyword>
<protein>
    <submittedName>
        <fullName evidence="4">Uncharacterized protein</fullName>
    </submittedName>
</protein>
<dbReference type="AlphaFoldDB" id="A0A2C9M757"/>
<dbReference type="OrthoDB" id="6088858at2759"/>
<evidence type="ECO:0000313" key="4">
    <source>
        <dbReference type="EnsemblMetazoa" id="BGLB039353-PA"/>
    </source>
</evidence>
<proteinExistence type="predicted"/>
<dbReference type="KEGG" id="bgt:106072493"/>
<dbReference type="Proteomes" id="UP000076420">
    <property type="component" value="Unassembled WGS sequence"/>
</dbReference>
<dbReference type="EnsemblMetazoa" id="BGLB039353-RA">
    <property type="protein sequence ID" value="BGLB039353-PA"/>
    <property type="gene ID" value="BGLB039353"/>
</dbReference>
<keyword evidence="3" id="KW-0732">Signal</keyword>
<feature type="compositionally biased region" description="Acidic residues" evidence="1">
    <location>
        <begin position="442"/>
        <end position="456"/>
    </location>
</feature>
<feature type="compositionally biased region" description="Basic and acidic residues" evidence="1">
    <location>
        <begin position="457"/>
        <end position="471"/>
    </location>
</feature>
<reference evidence="4" key="1">
    <citation type="submission" date="2020-05" db="UniProtKB">
        <authorList>
            <consortium name="EnsemblMetazoa"/>
        </authorList>
    </citation>
    <scope>IDENTIFICATION</scope>
    <source>
        <strain evidence="4">BB02</strain>
    </source>
</reference>
<feature type="chain" id="PRO_5012022349" evidence="3">
    <location>
        <begin position="24"/>
        <end position="471"/>
    </location>
</feature>
<organism evidence="4 5">
    <name type="scientific">Biomphalaria glabrata</name>
    <name type="common">Bloodfluke planorb</name>
    <name type="synonym">Freshwater snail</name>
    <dbReference type="NCBI Taxonomy" id="6526"/>
    <lineage>
        <taxon>Eukaryota</taxon>
        <taxon>Metazoa</taxon>
        <taxon>Spiralia</taxon>
        <taxon>Lophotrochozoa</taxon>
        <taxon>Mollusca</taxon>
        <taxon>Gastropoda</taxon>
        <taxon>Heterobranchia</taxon>
        <taxon>Euthyneura</taxon>
        <taxon>Panpulmonata</taxon>
        <taxon>Hygrophila</taxon>
        <taxon>Lymnaeoidea</taxon>
        <taxon>Planorbidae</taxon>
        <taxon>Biomphalaria</taxon>
    </lineage>
</organism>
<evidence type="ECO:0000313" key="5">
    <source>
        <dbReference type="Proteomes" id="UP000076420"/>
    </source>
</evidence>
<keyword evidence="2" id="KW-1133">Transmembrane helix</keyword>
<dbReference type="VEuPathDB" id="VectorBase:BGLB039353"/>
<dbReference type="VEuPathDB" id="VectorBase:BGLAX_037358"/>
<accession>A0A2C9M757</accession>